<dbReference type="RefSeq" id="WP_203302073.1">
    <property type="nucleotide sequence ID" value="NZ_JAAEBW010000001.1"/>
</dbReference>
<evidence type="ECO:0000313" key="2">
    <source>
        <dbReference type="Proteomes" id="UP000809529"/>
    </source>
</evidence>
<reference evidence="1 2" key="1">
    <citation type="submission" date="2020-01" db="EMBL/GenBank/DDBJ databases">
        <title>Comparative genomics of meat spoilage bacteria.</title>
        <authorList>
            <person name="Hilgarth M."/>
            <person name="Vogel R.F."/>
        </authorList>
    </citation>
    <scope>NUCLEOTIDE SEQUENCE [LARGE SCALE GENOMIC DNA]</scope>
    <source>
        <strain evidence="1 2">TMW2.2077</strain>
    </source>
</reference>
<protein>
    <submittedName>
        <fullName evidence="1">Uncharacterized protein</fullName>
    </submittedName>
</protein>
<evidence type="ECO:0000313" key="1">
    <source>
        <dbReference type="EMBL" id="MBM1193995.1"/>
    </source>
</evidence>
<name>A0ABS1ZC09_9PSED</name>
<accession>A0ABS1ZC09</accession>
<sequence>MDMEYTQGYSFRAELYWRDTRMFKHRIGASLDDSTIFKTNDGWLFAGIDNYTQFNGVVRVREVIKMDFWFGCYVREGQCFFDIRCISLTRDEPFFAARLEPSRNGFLGWYIPEDDRRQPSEAQLWQLEGFDPAHLAVGYWLNGMTLRSPRGHAVKRLYQQGFPYLSESSSGEDGILMIKVVQVGQGYPFP</sequence>
<dbReference type="EMBL" id="JAAEBW010000001">
    <property type="protein sequence ID" value="MBM1193995.1"/>
    <property type="molecule type" value="Genomic_DNA"/>
</dbReference>
<proteinExistence type="predicted"/>
<keyword evidence="2" id="KW-1185">Reference proteome</keyword>
<comment type="caution">
    <text evidence="1">The sequence shown here is derived from an EMBL/GenBank/DDBJ whole genome shotgun (WGS) entry which is preliminary data.</text>
</comment>
<organism evidence="1 2">
    <name type="scientific">Pseudomonas weihenstephanensis</name>
    <dbReference type="NCBI Taxonomy" id="1608994"/>
    <lineage>
        <taxon>Bacteria</taxon>
        <taxon>Pseudomonadati</taxon>
        <taxon>Pseudomonadota</taxon>
        <taxon>Gammaproteobacteria</taxon>
        <taxon>Pseudomonadales</taxon>
        <taxon>Pseudomonadaceae</taxon>
        <taxon>Pseudomonas</taxon>
    </lineage>
</organism>
<gene>
    <name evidence="1" type="ORF">GYN02_02220</name>
</gene>
<dbReference type="Proteomes" id="UP000809529">
    <property type="component" value="Unassembled WGS sequence"/>
</dbReference>